<evidence type="ECO:0000256" key="3">
    <source>
        <dbReference type="SAM" id="SignalP"/>
    </source>
</evidence>
<gene>
    <name evidence="5" type="ORF">J7I43_15120</name>
</gene>
<reference evidence="6" key="1">
    <citation type="submission" date="2021-03" db="EMBL/GenBank/DDBJ databases">
        <title>Assistant Professor.</title>
        <authorList>
            <person name="Huq M.A."/>
        </authorList>
    </citation>
    <scope>NUCLEOTIDE SEQUENCE [LARGE SCALE GENOMIC DNA]</scope>
    <source>
        <strain evidence="6">MAH-28</strain>
    </source>
</reference>
<keyword evidence="1 3" id="KW-0732">Signal</keyword>
<keyword evidence="6" id="KW-1185">Reference proteome</keyword>
<feature type="domain" description="Alginate lyase" evidence="4">
    <location>
        <begin position="71"/>
        <end position="350"/>
    </location>
</feature>
<evidence type="ECO:0000313" key="6">
    <source>
        <dbReference type="Proteomes" id="UP000679126"/>
    </source>
</evidence>
<dbReference type="Proteomes" id="UP000679126">
    <property type="component" value="Unassembled WGS sequence"/>
</dbReference>
<name>A0ABS3YFV5_9BACT</name>
<proteinExistence type="predicted"/>
<dbReference type="Gene3D" id="1.50.10.100">
    <property type="entry name" value="Chondroitin AC/alginate lyase"/>
    <property type="match status" value="1"/>
</dbReference>
<accession>A0ABS3YFV5</accession>
<organism evidence="5 6">
    <name type="scientific">Chitinophaga chungangae</name>
    <dbReference type="NCBI Taxonomy" id="2821488"/>
    <lineage>
        <taxon>Bacteria</taxon>
        <taxon>Pseudomonadati</taxon>
        <taxon>Bacteroidota</taxon>
        <taxon>Chitinophagia</taxon>
        <taxon>Chitinophagales</taxon>
        <taxon>Chitinophagaceae</taxon>
        <taxon>Chitinophaga</taxon>
    </lineage>
</organism>
<dbReference type="EMBL" id="JAGHKP010000003">
    <property type="protein sequence ID" value="MBO9153558.1"/>
    <property type="molecule type" value="Genomic_DNA"/>
</dbReference>
<dbReference type="Pfam" id="PF05426">
    <property type="entry name" value="Alginate_lyase"/>
    <property type="match status" value="1"/>
</dbReference>
<evidence type="ECO:0000256" key="2">
    <source>
        <dbReference type="ARBA" id="ARBA00023239"/>
    </source>
</evidence>
<evidence type="ECO:0000259" key="4">
    <source>
        <dbReference type="Pfam" id="PF05426"/>
    </source>
</evidence>
<protein>
    <submittedName>
        <fullName evidence="5">Alginate lyase family protein</fullName>
    </submittedName>
</protein>
<feature type="chain" id="PRO_5045323680" evidence="3">
    <location>
        <begin position="23"/>
        <end position="401"/>
    </location>
</feature>
<sequence length="401" mass="45531">MKNILSWTKLMLCLLLSLQSFAEDTPRTFLMRPETLVKGKQLVRQGDAAMVKALGNILKEADAALKKGPYSVVSKEKMPPSGDKHDYMSVGPYWWPDSTKKNGLPYIRKDGQVNPERYAVRDAEFHTALCRDVYMLSIAWYYTGKKEYASHAARLLRAWFIDPATKMNPNLNFGQSIPGITEGRGIGLIDTKALAKLLDGISLLKGSAFLQAGEETAIRDWYASFLQWMRTSPIGMDEADEHNNHGTWYDVQTVSIALFLEDKALAEKILKEQTIPRIESQLKPDGSQPHELARTLSWNYSQMNLKGFFELARLAENVRLNLWTMETPGGKSLKKAFGWMLGYADENSHWEYKQIKPRNVKGFTELARLAAPHYPEFDVRKLLSQEEDQQSDLVLLTGSTF</sequence>
<dbReference type="RefSeq" id="WP_209146560.1">
    <property type="nucleotide sequence ID" value="NZ_JAGHKP010000003.1"/>
</dbReference>
<keyword evidence="2 5" id="KW-0456">Lyase</keyword>
<dbReference type="InterPro" id="IPR008397">
    <property type="entry name" value="Alginate_lyase_dom"/>
</dbReference>
<feature type="signal peptide" evidence="3">
    <location>
        <begin position="1"/>
        <end position="22"/>
    </location>
</feature>
<dbReference type="InterPro" id="IPR008929">
    <property type="entry name" value="Chondroitin_lyas"/>
</dbReference>
<dbReference type="GO" id="GO:0016829">
    <property type="term" value="F:lyase activity"/>
    <property type="evidence" value="ECO:0007669"/>
    <property type="project" value="UniProtKB-KW"/>
</dbReference>
<dbReference type="SUPFAM" id="SSF48230">
    <property type="entry name" value="Chondroitin AC/alginate lyase"/>
    <property type="match status" value="1"/>
</dbReference>
<comment type="caution">
    <text evidence="5">The sequence shown here is derived from an EMBL/GenBank/DDBJ whole genome shotgun (WGS) entry which is preliminary data.</text>
</comment>
<evidence type="ECO:0000256" key="1">
    <source>
        <dbReference type="ARBA" id="ARBA00022729"/>
    </source>
</evidence>
<evidence type="ECO:0000313" key="5">
    <source>
        <dbReference type="EMBL" id="MBO9153558.1"/>
    </source>
</evidence>